<accession>A0A914XCD8</accession>
<evidence type="ECO:0000256" key="2">
    <source>
        <dbReference type="ARBA" id="ARBA00022692"/>
    </source>
</evidence>
<dbReference type="Pfam" id="PF01925">
    <property type="entry name" value="TauE"/>
    <property type="match status" value="1"/>
</dbReference>
<evidence type="ECO:0000313" key="6">
    <source>
        <dbReference type="Proteomes" id="UP000887566"/>
    </source>
</evidence>
<keyword evidence="2 5" id="KW-0812">Transmembrane</keyword>
<proteinExistence type="predicted"/>
<evidence type="ECO:0000256" key="3">
    <source>
        <dbReference type="ARBA" id="ARBA00022989"/>
    </source>
</evidence>
<feature type="transmembrane region" description="Helical" evidence="5">
    <location>
        <begin position="109"/>
        <end position="135"/>
    </location>
</feature>
<keyword evidence="3 5" id="KW-1133">Transmembrane helix</keyword>
<organism evidence="6 7">
    <name type="scientific">Plectus sambesii</name>
    <dbReference type="NCBI Taxonomy" id="2011161"/>
    <lineage>
        <taxon>Eukaryota</taxon>
        <taxon>Metazoa</taxon>
        <taxon>Ecdysozoa</taxon>
        <taxon>Nematoda</taxon>
        <taxon>Chromadorea</taxon>
        <taxon>Plectida</taxon>
        <taxon>Plectina</taxon>
        <taxon>Plectoidea</taxon>
        <taxon>Plectidae</taxon>
        <taxon>Plectus</taxon>
    </lineage>
</organism>
<dbReference type="WBParaSite" id="PSAMB.scaffold782size41433.g8658.t1">
    <property type="protein sequence ID" value="PSAMB.scaffold782size41433.g8658.t1"/>
    <property type="gene ID" value="PSAMB.scaffold782size41433.g8658"/>
</dbReference>
<dbReference type="PANTHER" id="PTHR31154:SF4">
    <property type="entry name" value="MEMBRANE TRANSPORTER PROTEIN"/>
    <property type="match status" value="1"/>
</dbReference>
<comment type="subcellular location">
    <subcellularLocation>
        <location evidence="1">Membrane</location>
        <topology evidence="1">Multi-pass membrane protein</topology>
    </subcellularLocation>
</comment>
<evidence type="ECO:0000256" key="4">
    <source>
        <dbReference type="ARBA" id="ARBA00023136"/>
    </source>
</evidence>
<feature type="transmembrane region" description="Helical" evidence="5">
    <location>
        <begin position="363"/>
        <end position="381"/>
    </location>
</feature>
<dbReference type="Proteomes" id="UP000887566">
    <property type="component" value="Unplaced"/>
</dbReference>
<keyword evidence="6" id="KW-1185">Reference proteome</keyword>
<dbReference type="GO" id="GO:0016020">
    <property type="term" value="C:membrane"/>
    <property type="evidence" value="ECO:0007669"/>
    <property type="project" value="UniProtKB-SubCell"/>
</dbReference>
<feature type="transmembrane region" description="Helical" evidence="5">
    <location>
        <begin position="277"/>
        <end position="296"/>
    </location>
</feature>
<feature type="transmembrane region" description="Helical" evidence="5">
    <location>
        <begin position="337"/>
        <end position="357"/>
    </location>
</feature>
<dbReference type="InterPro" id="IPR002781">
    <property type="entry name" value="TM_pro_TauE-like"/>
</dbReference>
<feature type="transmembrane region" description="Helical" evidence="5">
    <location>
        <begin position="72"/>
        <end position="89"/>
    </location>
</feature>
<sequence>MTTSVVPLECAPEGASARKTKMEPKKSIARFFKKYLFEGQRFHDEGNEDGPKVVIPEDADWMERFALNHRKLLGFCLPPMFMWTWWWIYAIKHDIFALYPIRYAMPITMAFGSFIGGMTCEGGGAIAFPVMTLILQINPTIARDFALMIQSCGMTAAAATILYMGVALEWHSIVFCSLGAAFGIVIGIEFVDPYMSKAQKKMFFVSIWFSFACALCLLNTQKKRKTYLRIQMFNWWKAIVLVVTGFAGGVLTSFSGSGVCVCSFSILTLLFSINEKIATQTSIILIANNVLVGFFWRAKINETISQMAWEYWLCAAPVAALTGPMGSFVGSFVHRQTLACAVYLLETVAIIGGFIIVKPGIGLTIACAAIVIGGFGFFYCLSKIGIALLRTYPDEKQKNITGLNAEAIQA</sequence>
<evidence type="ECO:0000256" key="1">
    <source>
        <dbReference type="ARBA" id="ARBA00004141"/>
    </source>
</evidence>
<feature type="transmembrane region" description="Helical" evidence="5">
    <location>
        <begin position="203"/>
        <end position="220"/>
    </location>
</feature>
<protein>
    <submittedName>
        <fullName evidence="7">Uncharacterized protein</fullName>
    </submittedName>
</protein>
<name>A0A914XCD8_9BILA</name>
<feature type="transmembrane region" description="Helical" evidence="5">
    <location>
        <begin position="240"/>
        <end position="270"/>
    </location>
</feature>
<feature type="transmembrane region" description="Helical" evidence="5">
    <location>
        <begin position="172"/>
        <end position="191"/>
    </location>
</feature>
<evidence type="ECO:0000256" key="5">
    <source>
        <dbReference type="SAM" id="Phobius"/>
    </source>
</evidence>
<feature type="transmembrane region" description="Helical" evidence="5">
    <location>
        <begin position="308"/>
        <end position="330"/>
    </location>
</feature>
<dbReference type="PANTHER" id="PTHR31154">
    <property type="entry name" value="MEMBRANE TRANSPORTER PROTEIN"/>
    <property type="match status" value="1"/>
</dbReference>
<dbReference type="AlphaFoldDB" id="A0A914XCD8"/>
<reference evidence="7" key="1">
    <citation type="submission" date="2022-11" db="UniProtKB">
        <authorList>
            <consortium name="WormBaseParasite"/>
        </authorList>
    </citation>
    <scope>IDENTIFICATION</scope>
</reference>
<keyword evidence="4 5" id="KW-0472">Membrane</keyword>
<evidence type="ECO:0000313" key="7">
    <source>
        <dbReference type="WBParaSite" id="PSAMB.scaffold782size41433.g8658.t1"/>
    </source>
</evidence>